<gene>
    <name evidence="1" type="ORF">Me_995_000342</name>
</gene>
<organism evidence="1 2">
    <name type="scientific">Mycoplasmopsis edwardii</name>
    <dbReference type="NCBI Taxonomy" id="53558"/>
    <lineage>
        <taxon>Bacteria</taxon>
        <taxon>Bacillati</taxon>
        <taxon>Mycoplasmatota</taxon>
        <taxon>Mycoplasmoidales</taxon>
        <taxon>Metamycoplasmataceae</taxon>
        <taxon>Mycoplasmopsis</taxon>
    </lineage>
</organism>
<reference evidence="1" key="1">
    <citation type="submission" date="2022-12" db="EMBL/GenBank/DDBJ databases">
        <authorList>
            <consortium name="Asia Pacific Centre for Animal Health"/>
            <person name="Klose S.M."/>
            <person name="Legione A.R."/>
            <person name="Monotti I."/>
            <person name="Bushell R."/>
            <person name="Marenda M.S."/>
            <person name="Sugiyama T."/>
            <person name="Browning G.F."/>
            <person name="Vaz P.K."/>
        </authorList>
    </citation>
    <scope>NUCLEOTIDE SEQUENCE</scope>
    <source>
        <strain evidence="1">Felid995</strain>
    </source>
</reference>
<accession>A0ACD4PI46</accession>
<name>A0ACD4PI46_9BACT</name>
<evidence type="ECO:0000313" key="2">
    <source>
        <dbReference type="Proteomes" id="UP001213039"/>
    </source>
</evidence>
<protein>
    <submittedName>
        <fullName evidence="1">Uncharacterized protein</fullName>
    </submittedName>
</protein>
<keyword evidence="2" id="KW-1185">Reference proteome</keyword>
<sequence length="876" mass="94753">MKKWKPIFISLGILTSATLFATTISCNVDKNIESQNNNTNKTEVVNNPISKVIDGGKKDEDKRSTNPDKTSQSNDSKKEGEIKKGEASTSTQKTDSSNKDKKTHVDSTPSRVDGSENNNNKESSSPSKTEIASETKNELPSLNSVRDENGKYANINPHIRAKDVVLDTENNEYDPNGPDAPKAPNATASDEVLGSRVVTDVNPNNLNPLLDAKKVEIDSNEVDNNINSKYISNPEDVKTDFIDEEKDPNATASDEVLGSTVVTDVDPNNLNPLLDAKKVEIDSSEVDNNINSKYISNPEDVKTDFIDEEKDPNGPDAPKAPNATASDEVLGSRVVTDVDPNNLNPLLDAKKVEIGGEDVNNNINSDFIKSPEKVETKMDAEEYDPNGPDAPKAPNATASDEVLGSTVVTDVDPNNLNPLLDAKKVEIGGEDVNNNINSDFIKSPEKVETKMDVEEKDPNGPDAPKAPNATASDEVLGSTVVTDVDPNNLNPLLDAKKVEIGGEDVNNNINSDFIKSPEKVETKMDVEEKDPNGPDASKAPNATASDEVLGSTVVTDVDPNNLNPLLDAKKVEIGGEDVNNNINSDFIKSPEKVETKMDVEGKDPNGPDAPKAPNATASDEVLGSRVVTDVDPNNLNPLLDAKKVEIGGEDVNNNINSDFIKSPEKVETKMDVEEYDPNGPDAPKAPNATASDEVLGSTVVTDVDPNNLNPLLDSKKVEIGGEDVNNNINSDFIKSPEKVETKMDVEEKDPNAEDAPKAPNATASDEVLGSTVVNDVNPEDLNKGYEANKFEIDSTEIDENINSNVIENPTEVEADLEENNKNNSEEDDVKVEDEEETKTEEPSWMNSTVVTDVDENNLNPKINGEEIEFELELDEE</sequence>
<proteinExistence type="predicted"/>
<evidence type="ECO:0000313" key="1">
    <source>
        <dbReference type="EMBL" id="WBP84359.1"/>
    </source>
</evidence>
<dbReference type="Proteomes" id="UP001213039">
    <property type="component" value="Chromosome"/>
</dbReference>
<dbReference type="EMBL" id="CP114370">
    <property type="protein sequence ID" value="WBP84359.1"/>
    <property type="molecule type" value="Genomic_DNA"/>
</dbReference>